<dbReference type="OrthoDB" id="5979581at2759"/>
<dbReference type="InterPro" id="IPR000719">
    <property type="entry name" value="Prot_kinase_dom"/>
</dbReference>
<dbReference type="InterPro" id="IPR011009">
    <property type="entry name" value="Kinase-like_dom_sf"/>
</dbReference>
<gene>
    <name evidence="3" type="primary">Acey_s0024.g1034</name>
    <name evidence="3" type="ORF">Y032_0024g1034</name>
</gene>
<dbReference type="EMBL" id="JARK01001360">
    <property type="protein sequence ID" value="EYC19349.1"/>
    <property type="molecule type" value="Genomic_DNA"/>
</dbReference>
<proteinExistence type="predicted"/>
<feature type="region of interest" description="Disordered" evidence="1">
    <location>
        <begin position="1"/>
        <end position="218"/>
    </location>
</feature>
<dbReference type="SUPFAM" id="SSF56112">
    <property type="entry name" value="Protein kinase-like (PK-like)"/>
    <property type="match status" value="1"/>
</dbReference>
<dbReference type="PROSITE" id="PS50011">
    <property type="entry name" value="PROTEIN_KINASE_DOM"/>
    <property type="match status" value="1"/>
</dbReference>
<dbReference type="Gene3D" id="3.30.200.20">
    <property type="entry name" value="Phosphorylase Kinase, domain 1"/>
    <property type="match status" value="1"/>
</dbReference>
<evidence type="ECO:0000313" key="3">
    <source>
        <dbReference type="EMBL" id="EYC19349.1"/>
    </source>
</evidence>
<accession>A0A016UV86</accession>
<feature type="compositionally biased region" description="Basic and acidic residues" evidence="1">
    <location>
        <begin position="44"/>
        <end position="71"/>
    </location>
</feature>
<sequence>MSSNGAQGKKAEKSKTVDKKNSQGVQGNQGKNGAKRAPTAVSPAKDKNKKEIAKNPAKKEPTVLGKSDVRGNLEVQPEQKAGDIKNNKDKRLSSILKPLGGKRKEEQKSASKNVKGSKELVVDKKEIKQGKETNGQKKLDGSKEKDVNDKKMKGSKEGTTDPNDPKKVKTSKEAIKDANDMKPKASKEGMKNEMETKDGKPKEGKGNEDAKKVPVPPKKPHLLKVGEVLLDKFKVEGLLADGGFAQVFAVPDYKPLGLTFTMFRAIHEDTQTRWAVKIESEKCDRKRMKLEIMVLMLLRGKANIPEIVAMGTCPTGHFIILELVGRNLSDLRRQLPRRRISSSSLYRSMLQVRR</sequence>
<evidence type="ECO:0000256" key="1">
    <source>
        <dbReference type="SAM" id="MobiDB-lite"/>
    </source>
</evidence>
<evidence type="ECO:0000259" key="2">
    <source>
        <dbReference type="PROSITE" id="PS50011"/>
    </source>
</evidence>
<feature type="compositionally biased region" description="Basic and acidic residues" evidence="1">
    <location>
        <begin position="80"/>
        <end position="92"/>
    </location>
</feature>
<dbReference type="AlphaFoldDB" id="A0A016UV86"/>
<feature type="compositionally biased region" description="Polar residues" evidence="1">
    <location>
        <begin position="22"/>
        <end position="31"/>
    </location>
</feature>
<protein>
    <recommendedName>
        <fullName evidence="2">Protein kinase domain-containing protein</fullName>
    </recommendedName>
</protein>
<reference evidence="4" key="1">
    <citation type="journal article" date="2015" name="Nat. Genet.">
        <title>The genome and transcriptome of the zoonotic hookworm Ancylostoma ceylanicum identify infection-specific gene families.</title>
        <authorList>
            <person name="Schwarz E.M."/>
            <person name="Hu Y."/>
            <person name="Antoshechkin I."/>
            <person name="Miller M.M."/>
            <person name="Sternberg P.W."/>
            <person name="Aroian R.V."/>
        </authorList>
    </citation>
    <scope>NUCLEOTIDE SEQUENCE</scope>
    <source>
        <strain evidence="4">HY135</strain>
    </source>
</reference>
<feature type="compositionally biased region" description="Basic and acidic residues" evidence="1">
    <location>
        <begin position="9"/>
        <end position="21"/>
    </location>
</feature>
<feature type="compositionally biased region" description="Basic and acidic residues" evidence="1">
    <location>
        <begin position="116"/>
        <end position="212"/>
    </location>
</feature>
<organism evidence="3 4">
    <name type="scientific">Ancylostoma ceylanicum</name>
    <dbReference type="NCBI Taxonomy" id="53326"/>
    <lineage>
        <taxon>Eukaryota</taxon>
        <taxon>Metazoa</taxon>
        <taxon>Ecdysozoa</taxon>
        <taxon>Nematoda</taxon>
        <taxon>Chromadorea</taxon>
        <taxon>Rhabditida</taxon>
        <taxon>Rhabditina</taxon>
        <taxon>Rhabditomorpha</taxon>
        <taxon>Strongyloidea</taxon>
        <taxon>Ancylostomatidae</taxon>
        <taxon>Ancylostomatinae</taxon>
        <taxon>Ancylostoma</taxon>
    </lineage>
</organism>
<dbReference type="GO" id="GO:0005524">
    <property type="term" value="F:ATP binding"/>
    <property type="evidence" value="ECO:0007669"/>
    <property type="project" value="InterPro"/>
</dbReference>
<comment type="caution">
    <text evidence="3">The sequence shown here is derived from an EMBL/GenBank/DDBJ whole genome shotgun (WGS) entry which is preliminary data.</text>
</comment>
<keyword evidence="4" id="KW-1185">Reference proteome</keyword>
<name>A0A016UV86_9BILA</name>
<feature type="domain" description="Protein kinase" evidence="2">
    <location>
        <begin position="233"/>
        <end position="354"/>
    </location>
</feature>
<dbReference type="GO" id="GO:0004672">
    <property type="term" value="F:protein kinase activity"/>
    <property type="evidence" value="ECO:0007669"/>
    <property type="project" value="InterPro"/>
</dbReference>
<dbReference type="STRING" id="53326.A0A016UV86"/>
<evidence type="ECO:0000313" key="4">
    <source>
        <dbReference type="Proteomes" id="UP000024635"/>
    </source>
</evidence>
<dbReference type="Proteomes" id="UP000024635">
    <property type="component" value="Unassembled WGS sequence"/>
</dbReference>